<reference evidence="3" key="1">
    <citation type="journal article" date="2020" name="mSystems">
        <title>Genome- and Community-Level Interaction Insights into Carbon Utilization and Element Cycling Functions of Hydrothermarchaeota in Hydrothermal Sediment.</title>
        <authorList>
            <person name="Zhou Z."/>
            <person name="Liu Y."/>
            <person name="Xu W."/>
            <person name="Pan J."/>
            <person name="Luo Z.H."/>
            <person name="Li M."/>
        </authorList>
    </citation>
    <scope>NUCLEOTIDE SEQUENCE [LARGE SCALE GENOMIC DNA]</scope>
    <source>
        <strain evidence="3">HyVt-115</strain>
    </source>
</reference>
<feature type="coiled-coil region" evidence="1">
    <location>
        <begin position="267"/>
        <end position="294"/>
    </location>
</feature>
<sequence>MRIKELYVEGFGGLGPLSLSFAPGLNLILGPNEAGKTCLMEFIRAALFGLVKRDGAYQRYLPLDGRPYGGRVVVEEDGGRELVLVARFPGLPRREGKGEGEWIFPREMGALLYSRVFSLGLAQVSNLTLLSGEEMAQHLYSTALGPLGKAYAQAVEELERSREDLFKAKGQKPLINQLVREIKSVDGELSRLKALPSRYEELLRELKALEGELERVTEEWARVRREREEWDILARAHPLFSQLEEIQRLLEGEGLPSSFPPQGLERLGTLEKELEQLEGELEEVRLLLEPVEKALAQPLQGGDILSREGEIMAIREEWALIKEKRRRLLEVDGHLSVLDGKIKEGMDYLELNSLPPRPTGVVWERLKGFMEGFSALDKERLALEKELELREEERERRESELETLRGMAPQKPPLPRDEVMARQEFVSQAKEHILAAPSFWQMAVSVFFLLLG</sequence>
<dbReference type="PANTHER" id="PTHR41259:SF1">
    <property type="entry name" value="DOUBLE-STRAND BREAK REPAIR RAD50 ATPASE, PUTATIVE-RELATED"/>
    <property type="match status" value="1"/>
</dbReference>
<proteinExistence type="predicted"/>
<dbReference type="GO" id="GO:0006302">
    <property type="term" value="P:double-strand break repair"/>
    <property type="evidence" value="ECO:0007669"/>
    <property type="project" value="InterPro"/>
</dbReference>
<dbReference type="Proteomes" id="UP000885690">
    <property type="component" value="Unassembled WGS sequence"/>
</dbReference>
<dbReference type="AlphaFoldDB" id="A0A7C0U621"/>
<gene>
    <name evidence="3" type="ORF">ENF32_01615</name>
</gene>
<protein>
    <recommendedName>
        <fullName evidence="2">Rad50/SbcC-type AAA domain-containing protein</fullName>
    </recommendedName>
</protein>
<keyword evidence="1" id="KW-0175">Coiled coil</keyword>
<feature type="non-terminal residue" evidence="3">
    <location>
        <position position="452"/>
    </location>
</feature>
<accession>A0A7C0U621</accession>
<dbReference type="Pfam" id="PF13476">
    <property type="entry name" value="AAA_23"/>
    <property type="match status" value="1"/>
</dbReference>
<organism evidence="3">
    <name type="scientific">Thermosulfidibacter takaii</name>
    <dbReference type="NCBI Taxonomy" id="412593"/>
    <lineage>
        <taxon>Bacteria</taxon>
        <taxon>Pseudomonadati</taxon>
        <taxon>Thermosulfidibacterota</taxon>
        <taxon>Thermosulfidibacteria</taxon>
        <taxon>Thermosulfidibacterales</taxon>
        <taxon>Thermosulfidibacteraceae</taxon>
    </lineage>
</organism>
<comment type="caution">
    <text evidence="3">The sequence shown here is derived from an EMBL/GenBank/DDBJ whole genome shotgun (WGS) entry which is preliminary data.</text>
</comment>
<evidence type="ECO:0000259" key="2">
    <source>
        <dbReference type="Pfam" id="PF13476"/>
    </source>
</evidence>
<dbReference type="GO" id="GO:0016887">
    <property type="term" value="F:ATP hydrolysis activity"/>
    <property type="evidence" value="ECO:0007669"/>
    <property type="project" value="InterPro"/>
</dbReference>
<feature type="coiled-coil region" evidence="1">
    <location>
        <begin position="373"/>
        <end position="402"/>
    </location>
</feature>
<evidence type="ECO:0000256" key="1">
    <source>
        <dbReference type="SAM" id="Coils"/>
    </source>
</evidence>
<dbReference type="EMBL" id="DQWS01000061">
    <property type="protein sequence ID" value="HDD52751.1"/>
    <property type="molecule type" value="Genomic_DNA"/>
</dbReference>
<dbReference type="PANTHER" id="PTHR41259">
    <property type="entry name" value="DOUBLE-STRAND BREAK REPAIR RAD50 ATPASE, PUTATIVE-RELATED"/>
    <property type="match status" value="1"/>
</dbReference>
<dbReference type="Gene3D" id="3.40.50.300">
    <property type="entry name" value="P-loop containing nucleotide triphosphate hydrolases"/>
    <property type="match status" value="1"/>
</dbReference>
<feature type="domain" description="Rad50/SbcC-type AAA" evidence="2">
    <location>
        <begin position="6"/>
        <end position="55"/>
    </location>
</feature>
<dbReference type="InterPro" id="IPR038729">
    <property type="entry name" value="Rad50/SbcC_AAA"/>
</dbReference>
<dbReference type="InterPro" id="IPR027417">
    <property type="entry name" value="P-loop_NTPase"/>
</dbReference>
<evidence type="ECO:0000313" key="3">
    <source>
        <dbReference type="EMBL" id="HDD52751.1"/>
    </source>
</evidence>
<name>A0A7C0U621_9BACT</name>
<feature type="coiled-coil region" evidence="1">
    <location>
        <begin position="175"/>
        <end position="226"/>
    </location>
</feature>
<dbReference type="SUPFAM" id="SSF52540">
    <property type="entry name" value="P-loop containing nucleoside triphosphate hydrolases"/>
    <property type="match status" value="1"/>
</dbReference>